<feature type="domain" description="Tetrahydrofolate dehydrogenase/cyclohydrolase NAD(P)-binding" evidence="14">
    <location>
        <begin position="152"/>
        <end position="292"/>
    </location>
</feature>
<comment type="subunit">
    <text evidence="2 12">Homodimer.</text>
</comment>
<dbReference type="InterPro" id="IPR036291">
    <property type="entry name" value="NAD(P)-bd_dom_sf"/>
</dbReference>
<name>A0AAW9RJX0_9GAMM</name>
<dbReference type="GO" id="GO:0004488">
    <property type="term" value="F:methylenetetrahydrofolate dehydrogenase (NADP+) activity"/>
    <property type="evidence" value="ECO:0007669"/>
    <property type="project" value="UniProtKB-UniRule"/>
</dbReference>
<dbReference type="FunFam" id="3.40.50.720:FF:000094">
    <property type="entry name" value="Bifunctional protein FolD"/>
    <property type="match status" value="1"/>
</dbReference>
<evidence type="ECO:0000256" key="1">
    <source>
        <dbReference type="ARBA" id="ARBA00004777"/>
    </source>
</evidence>
<dbReference type="PANTHER" id="PTHR48099:SF5">
    <property type="entry name" value="C-1-TETRAHYDROFOLATE SYNTHASE, CYTOPLASMIC"/>
    <property type="match status" value="1"/>
</dbReference>
<comment type="caution">
    <text evidence="12">Lacks conserved residue(s) required for the propagation of feature annotation.</text>
</comment>
<dbReference type="PRINTS" id="PR00085">
    <property type="entry name" value="THFDHDRGNASE"/>
</dbReference>
<dbReference type="InterPro" id="IPR046346">
    <property type="entry name" value="Aminoacid_DH-like_N_sf"/>
</dbReference>
<keyword evidence="10 12" id="KW-0486">Methionine biosynthesis</keyword>
<comment type="caution">
    <text evidence="15">The sequence shown here is derived from an EMBL/GenBank/DDBJ whole genome shotgun (WGS) entry which is preliminary data.</text>
</comment>
<dbReference type="FunFam" id="3.40.50.10860:FF:000005">
    <property type="entry name" value="C-1-tetrahydrofolate synthase, cytoplasmic, putative"/>
    <property type="match status" value="1"/>
</dbReference>
<gene>
    <name evidence="12 15" type="primary">folD</name>
    <name evidence="15" type="ORF">V3330_12100</name>
</gene>
<keyword evidence="6 12" id="KW-0378">Hydrolase</keyword>
<dbReference type="PANTHER" id="PTHR48099">
    <property type="entry name" value="C-1-TETRAHYDROFOLATE SYNTHASE, CYTOPLASMIC-RELATED"/>
    <property type="match status" value="1"/>
</dbReference>
<dbReference type="EC" id="1.5.1.5" evidence="12"/>
<comment type="pathway">
    <text evidence="1 12">One-carbon metabolism; tetrahydrofolate interconversion.</text>
</comment>
<evidence type="ECO:0000256" key="7">
    <source>
        <dbReference type="ARBA" id="ARBA00022857"/>
    </source>
</evidence>
<dbReference type="GO" id="GO:0000105">
    <property type="term" value="P:L-histidine biosynthetic process"/>
    <property type="evidence" value="ECO:0007669"/>
    <property type="project" value="UniProtKB-KW"/>
</dbReference>
<dbReference type="GO" id="GO:0006164">
    <property type="term" value="P:purine nucleotide biosynthetic process"/>
    <property type="evidence" value="ECO:0007669"/>
    <property type="project" value="UniProtKB-KW"/>
</dbReference>
<dbReference type="Pfam" id="PF00763">
    <property type="entry name" value="THF_DHG_CYH"/>
    <property type="match status" value="1"/>
</dbReference>
<reference evidence="15 16" key="1">
    <citation type="submission" date="2024-02" db="EMBL/GenBank/DDBJ databases">
        <title>A novel Wenzhouxiangellaceae bacterium, isolated from coastal sediments.</title>
        <authorList>
            <person name="Du Z.-J."/>
            <person name="Ye Y.-Q."/>
            <person name="Zhang X.-Y."/>
        </authorList>
    </citation>
    <scope>NUCLEOTIDE SEQUENCE [LARGE SCALE GENOMIC DNA]</scope>
    <source>
        <strain evidence="15 16">CH-27</strain>
    </source>
</reference>
<sequence>MNSNKPATTQAAHSARILDGNAASAAVIERVHDSIERHVAAGGRRPGLAVVLVGADPASQIYVRAKRRDCERAGIEARDFDLDASTSQETLLDLIQQLNDDPAIDGILVQLPLPAQIDEVAVTNSIDADKDVDGFHAFNVGRLALRQPGLRPCTPRGVMALLSFHGLEIRSKHAIVVGASNIVGRPMSLELLLAGATTTVTHRFTHDLEDHVRQADVVVCAVGKPGVVRPEWIQPGAIVVDVGINRMADGRITGDIDFEAASQRAAWISPVPGGVGPMTRAMLMLNTAEAAGLQVELPYHPHSTG</sequence>
<keyword evidence="3 12" id="KW-0554">One-carbon metabolism</keyword>
<dbReference type="InterPro" id="IPR020631">
    <property type="entry name" value="THF_DH/CycHdrlase_NAD-bd_dom"/>
</dbReference>
<evidence type="ECO:0000256" key="11">
    <source>
        <dbReference type="ARBA" id="ARBA00023268"/>
    </source>
</evidence>
<proteinExistence type="inferred from homology"/>
<comment type="catalytic activity">
    <reaction evidence="12">
        <text>(6R)-5,10-methylene-5,6,7,8-tetrahydrofolate + NADP(+) = (6R)-5,10-methenyltetrahydrofolate + NADPH</text>
        <dbReference type="Rhea" id="RHEA:22812"/>
        <dbReference type="ChEBI" id="CHEBI:15636"/>
        <dbReference type="ChEBI" id="CHEBI:57455"/>
        <dbReference type="ChEBI" id="CHEBI:57783"/>
        <dbReference type="ChEBI" id="CHEBI:58349"/>
        <dbReference type="EC" id="1.5.1.5"/>
    </reaction>
</comment>
<comment type="catalytic activity">
    <reaction evidence="12">
        <text>(6R)-5,10-methenyltetrahydrofolate + H2O = (6R)-10-formyltetrahydrofolate + H(+)</text>
        <dbReference type="Rhea" id="RHEA:23700"/>
        <dbReference type="ChEBI" id="CHEBI:15377"/>
        <dbReference type="ChEBI" id="CHEBI:15378"/>
        <dbReference type="ChEBI" id="CHEBI:57455"/>
        <dbReference type="ChEBI" id="CHEBI:195366"/>
        <dbReference type="EC" id="3.5.4.9"/>
    </reaction>
</comment>
<dbReference type="AlphaFoldDB" id="A0AAW9RJX0"/>
<feature type="binding site" evidence="12">
    <location>
        <position position="244"/>
    </location>
    <ligand>
        <name>NADP(+)</name>
        <dbReference type="ChEBI" id="CHEBI:58349"/>
    </ligand>
</feature>
<dbReference type="CDD" id="cd01080">
    <property type="entry name" value="NAD_bind_m-THF_DH_Cyclohyd"/>
    <property type="match status" value="1"/>
</dbReference>
<dbReference type="SUPFAM" id="SSF53223">
    <property type="entry name" value="Aminoacid dehydrogenase-like, N-terminal domain"/>
    <property type="match status" value="1"/>
</dbReference>
<keyword evidence="4 12" id="KW-0028">Amino-acid biosynthesis</keyword>
<keyword evidence="5 12" id="KW-0658">Purine biosynthesis</keyword>
<accession>A0AAW9RJX0</accession>
<dbReference type="SUPFAM" id="SSF51735">
    <property type="entry name" value="NAD(P)-binding Rossmann-fold domains"/>
    <property type="match status" value="1"/>
</dbReference>
<dbReference type="InterPro" id="IPR020630">
    <property type="entry name" value="THF_DH/CycHdrlase_cat_dom"/>
</dbReference>
<dbReference type="GO" id="GO:0009086">
    <property type="term" value="P:methionine biosynthetic process"/>
    <property type="evidence" value="ECO:0007669"/>
    <property type="project" value="UniProtKB-KW"/>
</dbReference>
<evidence type="ECO:0000256" key="2">
    <source>
        <dbReference type="ARBA" id="ARBA00011738"/>
    </source>
</evidence>
<feature type="binding site" evidence="12">
    <location>
        <begin position="178"/>
        <end position="180"/>
    </location>
    <ligand>
        <name>NADP(+)</name>
        <dbReference type="ChEBI" id="CHEBI:58349"/>
    </ligand>
</feature>
<keyword evidence="9 12" id="KW-0368">Histidine biosynthesis</keyword>
<dbReference type="Gene3D" id="3.40.50.10860">
    <property type="entry name" value="Leucine Dehydrogenase, chain A, domain 1"/>
    <property type="match status" value="1"/>
</dbReference>
<keyword evidence="11 12" id="KW-0511">Multifunctional enzyme</keyword>
<dbReference type="Pfam" id="PF02882">
    <property type="entry name" value="THF_DHG_CYH_C"/>
    <property type="match status" value="1"/>
</dbReference>
<evidence type="ECO:0000256" key="10">
    <source>
        <dbReference type="ARBA" id="ARBA00023167"/>
    </source>
</evidence>
<comment type="similarity">
    <text evidence="12">Belongs to the tetrahydrofolate dehydrogenase/cyclohydrolase family.</text>
</comment>
<evidence type="ECO:0000256" key="6">
    <source>
        <dbReference type="ARBA" id="ARBA00022801"/>
    </source>
</evidence>
<evidence type="ECO:0000259" key="13">
    <source>
        <dbReference type="Pfam" id="PF00763"/>
    </source>
</evidence>
<keyword evidence="16" id="KW-1185">Reference proteome</keyword>
<dbReference type="NCBIfam" id="NF008058">
    <property type="entry name" value="PRK10792.1"/>
    <property type="match status" value="1"/>
</dbReference>
<evidence type="ECO:0000256" key="3">
    <source>
        <dbReference type="ARBA" id="ARBA00022563"/>
    </source>
</evidence>
<dbReference type="GO" id="GO:0004477">
    <property type="term" value="F:methenyltetrahydrofolate cyclohydrolase activity"/>
    <property type="evidence" value="ECO:0007669"/>
    <property type="project" value="UniProtKB-UniRule"/>
</dbReference>
<evidence type="ECO:0000256" key="8">
    <source>
        <dbReference type="ARBA" id="ARBA00023002"/>
    </source>
</evidence>
<evidence type="ECO:0000256" key="9">
    <source>
        <dbReference type="ARBA" id="ARBA00023102"/>
    </source>
</evidence>
<comment type="function">
    <text evidence="12">Catalyzes the oxidation of 5,10-methylenetetrahydrofolate to 5,10-methenyltetrahydrofolate and then the hydrolysis of 5,10-methenyltetrahydrofolate to 10-formyltetrahydrofolate.</text>
</comment>
<evidence type="ECO:0000313" key="15">
    <source>
        <dbReference type="EMBL" id="MEJ8568368.1"/>
    </source>
</evidence>
<dbReference type="EMBL" id="JAZHOG010000007">
    <property type="protein sequence ID" value="MEJ8568368.1"/>
    <property type="molecule type" value="Genomic_DNA"/>
</dbReference>
<protein>
    <recommendedName>
        <fullName evidence="12">Bifunctional protein FolD</fullName>
    </recommendedName>
    <domain>
        <recommendedName>
            <fullName evidence="12">Methylenetetrahydrofolate dehydrogenase</fullName>
            <ecNumber evidence="12">1.5.1.5</ecNumber>
        </recommendedName>
    </domain>
    <domain>
        <recommendedName>
            <fullName evidence="12">Methenyltetrahydrofolate cyclohydrolase</fullName>
            <ecNumber evidence="12">3.5.4.9</ecNumber>
        </recommendedName>
    </domain>
</protein>
<feature type="domain" description="Tetrahydrofolate dehydrogenase/cyclohydrolase catalytic" evidence="13">
    <location>
        <begin position="18"/>
        <end position="133"/>
    </location>
</feature>
<evidence type="ECO:0000259" key="14">
    <source>
        <dbReference type="Pfam" id="PF02882"/>
    </source>
</evidence>
<organism evidence="15 16">
    <name type="scientific">Elongatibacter sediminis</name>
    <dbReference type="NCBI Taxonomy" id="3119006"/>
    <lineage>
        <taxon>Bacteria</taxon>
        <taxon>Pseudomonadati</taxon>
        <taxon>Pseudomonadota</taxon>
        <taxon>Gammaproteobacteria</taxon>
        <taxon>Chromatiales</taxon>
        <taxon>Wenzhouxiangellaceae</taxon>
        <taxon>Elongatibacter</taxon>
    </lineage>
</organism>
<dbReference type="InterPro" id="IPR000672">
    <property type="entry name" value="THF_DH/CycHdrlase"/>
</dbReference>
<evidence type="ECO:0000313" key="16">
    <source>
        <dbReference type="Proteomes" id="UP001359886"/>
    </source>
</evidence>
<dbReference type="HAMAP" id="MF_01576">
    <property type="entry name" value="THF_DHG_CYH"/>
    <property type="match status" value="1"/>
</dbReference>
<dbReference type="Gene3D" id="3.40.50.720">
    <property type="entry name" value="NAD(P)-binding Rossmann-like Domain"/>
    <property type="match status" value="1"/>
</dbReference>
<evidence type="ECO:0000256" key="4">
    <source>
        <dbReference type="ARBA" id="ARBA00022605"/>
    </source>
</evidence>
<evidence type="ECO:0000256" key="12">
    <source>
        <dbReference type="HAMAP-Rule" id="MF_01576"/>
    </source>
</evidence>
<dbReference type="GO" id="GO:0005829">
    <property type="term" value="C:cytosol"/>
    <property type="evidence" value="ECO:0007669"/>
    <property type="project" value="TreeGrafter"/>
</dbReference>
<dbReference type="EC" id="3.5.4.9" evidence="12"/>
<dbReference type="GO" id="GO:0035999">
    <property type="term" value="P:tetrahydrofolate interconversion"/>
    <property type="evidence" value="ECO:0007669"/>
    <property type="project" value="UniProtKB-UniRule"/>
</dbReference>
<keyword evidence="8 12" id="KW-0560">Oxidoreductase</keyword>
<dbReference type="RefSeq" id="WP_354695686.1">
    <property type="nucleotide sequence ID" value="NZ_JAZHOG010000007.1"/>
</dbReference>
<keyword evidence="7 12" id="KW-0521">NADP</keyword>
<evidence type="ECO:0000256" key="5">
    <source>
        <dbReference type="ARBA" id="ARBA00022755"/>
    </source>
</evidence>
<dbReference type="Proteomes" id="UP001359886">
    <property type="component" value="Unassembled WGS sequence"/>
</dbReference>